<proteinExistence type="predicted"/>
<sequence>LVTLFNVDFDIKCVHEFSLKMALSNKTAMFWSFYSVWIVYSLLLIQGTVANHAGKPMLFINFFDDEGSETINPRPEENELNSLSYEELQLMNNETSMGLRANSTESSELPSTTKYYSEIEKDAFVQSLLVPRLTNDEIGADKFESQSADKVDKALSTEGVENPESCDNIPLQITRIYFKAIASLIQHIMDAMFSINEPPMNPRFGEPFTFEDDRLDASPSRKIRKRAVSSGNELSSSTKISDLDTTSTIKTDVETNGPYPLVSPEGVVVPPENILSSTKIISKINKTEMNSSKPPKGTEHLELNPTSIINPNIVKDENKHETALKSVHGETEQTSSINTSPTHSSHASTSTKQSSQSSSPQSDILVVDENKNANFNSQYDMVSNADLIKNDVPVLLYDQTSGGKQDSRQFYQIEPLEIQSKLDEHSNEESDEKSKQSSSTAVAFTITATVLAVIVLAFVGAAAAYSFVWKKNAHQQHGQHGGAGSSNQRSAMA</sequence>
<dbReference type="EMBL" id="GEBQ01028706">
    <property type="protein sequence ID" value="JAT11271.1"/>
    <property type="molecule type" value="Transcribed_RNA"/>
</dbReference>
<feature type="compositionally biased region" description="Basic and acidic residues" evidence="1">
    <location>
        <begin position="314"/>
        <end position="331"/>
    </location>
</feature>
<accession>A0A1B6KIJ3</accession>
<name>A0A1B6KIJ3_9HEMI</name>
<reference evidence="3" key="1">
    <citation type="submission" date="2015-11" db="EMBL/GenBank/DDBJ databases">
        <title>De novo transcriptome assembly of four potential Pierce s Disease insect vectors from Arizona vineyards.</title>
        <authorList>
            <person name="Tassone E.E."/>
        </authorList>
    </citation>
    <scope>NUCLEOTIDE SEQUENCE</scope>
</reference>
<evidence type="ECO:0000256" key="2">
    <source>
        <dbReference type="SAM" id="Phobius"/>
    </source>
</evidence>
<feature type="transmembrane region" description="Helical" evidence="2">
    <location>
        <begin position="28"/>
        <end position="49"/>
    </location>
</feature>
<feature type="non-terminal residue" evidence="3">
    <location>
        <position position="1"/>
    </location>
</feature>
<organism evidence="3">
    <name type="scientific">Graphocephala atropunctata</name>
    <dbReference type="NCBI Taxonomy" id="36148"/>
    <lineage>
        <taxon>Eukaryota</taxon>
        <taxon>Metazoa</taxon>
        <taxon>Ecdysozoa</taxon>
        <taxon>Arthropoda</taxon>
        <taxon>Hexapoda</taxon>
        <taxon>Insecta</taxon>
        <taxon>Pterygota</taxon>
        <taxon>Neoptera</taxon>
        <taxon>Paraneoptera</taxon>
        <taxon>Hemiptera</taxon>
        <taxon>Auchenorrhyncha</taxon>
        <taxon>Membracoidea</taxon>
        <taxon>Cicadellidae</taxon>
        <taxon>Cicadellinae</taxon>
        <taxon>Cicadellini</taxon>
        <taxon>Graphocephala</taxon>
    </lineage>
</organism>
<evidence type="ECO:0000313" key="3">
    <source>
        <dbReference type="EMBL" id="JAT11271.1"/>
    </source>
</evidence>
<feature type="compositionally biased region" description="Low complexity" evidence="1">
    <location>
        <begin position="339"/>
        <end position="362"/>
    </location>
</feature>
<evidence type="ECO:0000256" key="1">
    <source>
        <dbReference type="SAM" id="MobiDB-lite"/>
    </source>
</evidence>
<keyword evidence="2" id="KW-1133">Transmembrane helix</keyword>
<protein>
    <submittedName>
        <fullName evidence="3">Uncharacterized protein</fullName>
    </submittedName>
</protein>
<keyword evidence="2" id="KW-0472">Membrane</keyword>
<keyword evidence="2" id="KW-0812">Transmembrane</keyword>
<gene>
    <name evidence="3" type="ORF">g.53431</name>
</gene>
<feature type="transmembrane region" description="Helical" evidence="2">
    <location>
        <begin position="441"/>
        <end position="468"/>
    </location>
</feature>
<dbReference type="AlphaFoldDB" id="A0A1B6KIJ3"/>
<feature type="region of interest" description="Disordered" evidence="1">
    <location>
        <begin position="286"/>
        <end position="362"/>
    </location>
</feature>